<dbReference type="Proteomes" id="UP000427769">
    <property type="component" value="Chromosome"/>
</dbReference>
<reference evidence="3 4" key="1">
    <citation type="submission" date="2019-11" db="EMBL/GenBank/DDBJ databases">
        <title>Comparative genomics of hydrocarbon-degrading Desulfosarcina strains.</title>
        <authorList>
            <person name="Watanabe M."/>
            <person name="Kojima H."/>
            <person name="Fukui M."/>
        </authorList>
    </citation>
    <scope>NUCLEOTIDE SEQUENCE [LARGE SCALE GENOMIC DNA]</scope>
    <source>
        <strain evidence="3 4">PP31</strain>
    </source>
</reference>
<keyword evidence="1" id="KW-0472">Membrane</keyword>
<dbReference type="EMBL" id="AP021875">
    <property type="protein sequence ID" value="BBO74595.1"/>
    <property type="molecule type" value="Genomic_DNA"/>
</dbReference>
<organism evidence="3 4">
    <name type="scientific">Desulfosarcina widdelii</name>
    <dbReference type="NCBI Taxonomy" id="947919"/>
    <lineage>
        <taxon>Bacteria</taxon>
        <taxon>Pseudomonadati</taxon>
        <taxon>Thermodesulfobacteriota</taxon>
        <taxon>Desulfobacteria</taxon>
        <taxon>Desulfobacterales</taxon>
        <taxon>Desulfosarcinaceae</taxon>
        <taxon>Desulfosarcina</taxon>
    </lineage>
</organism>
<evidence type="ECO:0000313" key="3">
    <source>
        <dbReference type="EMBL" id="BBO74595.1"/>
    </source>
</evidence>
<keyword evidence="1" id="KW-1133">Transmembrane helix</keyword>
<feature type="domain" description="Uncharacterized protein TP-0789" evidence="2">
    <location>
        <begin position="78"/>
        <end position="251"/>
    </location>
</feature>
<dbReference type="KEGG" id="dwd:DSCW_20120"/>
<keyword evidence="4" id="KW-1185">Reference proteome</keyword>
<name>A0A5K7Z1K3_9BACT</name>
<gene>
    <name evidence="3" type="ORF">DSCW_20120</name>
</gene>
<dbReference type="AlphaFoldDB" id="A0A5K7Z1K3"/>
<keyword evidence="1" id="KW-0812">Transmembrane</keyword>
<feature type="transmembrane region" description="Helical" evidence="1">
    <location>
        <begin position="14"/>
        <end position="34"/>
    </location>
</feature>
<dbReference type="Pfam" id="PF17131">
    <property type="entry name" value="LolA_like"/>
    <property type="match status" value="1"/>
</dbReference>
<evidence type="ECO:0000256" key="1">
    <source>
        <dbReference type="SAM" id="Phobius"/>
    </source>
</evidence>
<evidence type="ECO:0000313" key="4">
    <source>
        <dbReference type="Proteomes" id="UP000427769"/>
    </source>
</evidence>
<dbReference type="InterPro" id="IPR033399">
    <property type="entry name" value="TP_0789-like"/>
</dbReference>
<dbReference type="Gene3D" id="2.50.20.10">
    <property type="entry name" value="Lipoprotein localisation LolA/LolB/LppX"/>
    <property type="match status" value="1"/>
</dbReference>
<proteinExistence type="predicted"/>
<dbReference type="CDD" id="cd16329">
    <property type="entry name" value="LolA_like"/>
    <property type="match status" value="1"/>
</dbReference>
<dbReference type="RefSeq" id="WP_331457711.1">
    <property type="nucleotide sequence ID" value="NZ_AP021875.1"/>
</dbReference>
<evidence type="ECO:0000259" key="2">
    <source>
        <dbReference type="Pfam" id="PF17131"/>
    </source>
</evidence>
<protein>
    <recommendedName>
        <fullName evidence="2">Uncharacterized protein TP-0789 domain-containing protein</fullName>
    </recommendedName>
</protein>
<accession>A0A5K7Z1K3</accession>
<sequence length="256" mass="28970">MIYGSVLSQPLKTVLNLMVQMVLAILLAMPAVAIDGNKILLQVDRNLQPESYEMYRKLINIEPDGNKKEYVLYTVKKGQDKMVALFLSPASEKGRATLRLGDNMWLYIPSVGKPLRITSLQSVVGGVFNNSDILRLDYSTEYDAAMIEETTDTFLLSCKAKTATVAYDRLKMVVDKDTLVPLSIECYAASGMLIKTLYYKEIKDFGGDLRRPSILETDSPLYKGYKSVMLYAKIKKKEFADEVFTLNYLPRVDELR</sequence>